<evidence type="ECO:0000313" key="2">
    <source>
        <dbReference type="EMBL" id="TBT84611.1"/>
    </source>
</evidence>
<protein>
    <submittedName>
        <fullName evidence="2">DUF2550 family protein</fullName>
    </submittedName>
</protein>
<dbReference type="AlphaFoldDB" id="A0A4Q9KD86"/>
<accession>A0A4Q9KD86</accession>
<dbReference type="OrthoDB" id="4793422at2"/>
<organism evidence="2 3">
    <name type="scientific">Propioniciclava sinopodophylli</name>
    <dbReference type="NCBI Taxonomy" id="1837344"/>
    <lineage>
        <taxon>Bacteria</taxon>
        <taxon>Bacillati</taxon>
        <taxon>Actinomycetota</taxon>
        <taxon>Actinomycetes</taxon>
        <taxon>Propionibacteriales</taxon>
        <taxon>Propionibacteriaceae</taxon>
        <taxon>Propioniciclava</taxon>
    </lineage>
</organism>
<comment type="caution">
    <text evidence="2">The sequence shown here is derived from an EMBL/GenBank/DDBJ whole genome shotgun (WGS) entry which is preliminary data.</text>
</comment>
<gene>
    <name evidence="2" type="ORF">ET989_08055</name>
</gene>
<keyword evidence="1" id="KW-0472">Membrane</keyword>
<proteinExistence type="predicted"/>
<evidence type="ECO:0000313" key="3">
    <source>
        <dbReference type="Proteomes" id="UP000292373"/>
    </source>
</evidence>
<keyword evidence="1" id="KW-0812">Transmembrane</keyword>
<name>A0A4Q9KD86_9ACTN</name>
<dbReference type="InterPro" id="IPR019675">
    <property type="entry name" value="DUF2550"/>
</dbReference>
<keyword evidence="1" id="KW-1133">Transmembrane helix</keyword>
<dbReference type="Pfam" id="PF10739">
    <property type="entry name" value="DUF2550"/>
    <property type="match status" value="1"/>
</dbReference>
<dbReference type="Proteomes" id="UP000292373">
    <property type="component" value="Unassembled WGS sequence"/>
</dbReference>
<keyword evidence="3" id="KW-1185">Reference proteome</keyword>
<dbReference type="EMBL" id="SDMQ01000007">
    <property type="protein sequence ID" value="TBT84611.1"/>
    <property type="molecule type" value="Genomic_DNA"/>
</dbReference>
<sequence>MGVPDWWSWTATVVGLLVVCALIPVFWLIARRRWLAGRGRVFECSLKRPGAGWTLGVARFRDEDLEWYRVFALSLRPRITFHRHETSVVRVRPPEPDEAAELYDGHVVTELGGRNAGYLLAMARPDLTAFSSWTEAGAPGGPEKSTYR</sequence>
<evidence type="ECO:0000256" key="1">
    <source>
        <dbReference type="SAM" id="Phobius"/>
    </source>
</evidence>
<reference evidence="2 3" key="1">
    <citation type="submission" date="2019-01" db="EMBL/GenBank/DDBJ databases">
        <title>Lactibacter flavus gen. nov., sp. nov., a novel bacterium of the family Propionibacteriaceae isolated from raw milk and dairy products.</title>
        <authorList>
            <person name="Huptas C."/>
            <person name="Wenning M."/>
            <person name="Breitenwieser F."/>
            <person name="Doll E."/>
            <person name="Von Neubeck M."/>
            <person name="Busse H.-J."/>
            <person name="Scherer S."/>
        </authorList>
    </citation>
    <scope>NUCLEOTIDE SEQUENCE [LARGE SCALE GENOMIC DNA]</scope>
    <source>
        <strain evidence="2 3">KCTC 33808</strain>
    </source>
</reference>
<feature type="transmembrane region" description="Helical" evidence="1">
    <location>
        <begin position="6"/>
        <end position="30"/>
    </location>
</feature>